<dbReference type="InterPro" id="IPR009003">
    <property type="entry name" value="Peptidase_S1_PA"/>
</dbReference>
<name>A0A1C6TS77_9ACTN</name>
<dbReference type="Proteomes" id="UP000199001">
    <property type="component" value="Unassembled WGS sequence"/>
</dbReference>
<dbReference type="Gene3D" id="3.30.565.10">
    <property type="entry name" value="Histidine kinase-like ATPase, C-terminal domain"/>
    <property type="match status" value="1"/>
</dbReference>
<dbReference type="GO" id="GO:0016301">
    <property type="term" value="F:kinase activity"/>
    <property type="evidence" value="ECO:0007669"/>
    <property type="project" value="UniProtKB-KW"/>
</dbReference>
<accession>A0A1C6TS77</accession>
<protein>
    <submittedName>
        <fullName evidence="2">Histidine kinase-, DNA gyrase B-, and HSP90-like ATPase</fullName>
    </submittedName>
</protein>
<dbReference type="SUPFAM" id="SSF55874">
    <property type="entry name" value="ATPase domain of HSP90 chaperone/DNA topoisomerase II/histidine kinase"/>
    <property type="match status" value="1"/>
</dbReference>
<feature type="region of interest" description="Disordered" evidence="1">
    <location>
        <begin position="664"/>
        <end position="683"/>
    </location>
</feature>
<organism evidence="2 3">
    <name type="scientific">Micromonospora citrea</name>
    <dbReference type="NCBI Taxonomy" id="47855"/>
    <lineage>
        <taxon>Bacteria</taxon>
        <taxon>Bacillati</taxon>
        <taxon>Actinomycetota</taxon>
        <taxon>Actinomycetes</taxon>
        <taxon>Micromonosporales</taxon>
        <taxon>Micromonosporaceae</taxon>
        <taxon>Micromonospora</taxon>
    </lineage>
</organism>
<dbReference type="STRING" id="47855.GA0070606_0383"/>
<evidence type="ECO:0000313" key="3">
    <source>
        <dbReference type="Proteomes" id="UP000199001"/>
    </source>
</evidence>
<dbReference type="Gene3D" id="2.40.10.120">
    <property type="match status" value="1"/>
</dbReference>
<evidence type="ECO:0000313" key="2">
    <source>
        <dbReference type="EMBL" id="SCL44640.1"/>
    </source>
</evidence>
<dbReference type="AlphaFoldDB" id="A0A1C6TS77"/>
<reference evidence="3" key="1">
    <citation type="submission" date="2016-06" db="EMBL/GenBank/DDBJ databases">
        <authorList>
            <person name="Varghese N."/>
            <person name="Submissions Spin"/>
        </authorList>
    </citation>
    <scope>NUCLEOTIDE SEQUENCE [LARGE SCALE GENOMIC DNA]</scope>
    <source>
        <strain evidence="3">DSM 43903</strain>
    </source>
</reference>
<dbReference type="EMBL" id="FMHZ01000002">
    <property type="protein sequence ID" value="SCL44640.1"/>
    <property type="molecule type" value="Genomic_DNA"/>
</dbReference>
<keyword evidence="3" id="KW-1185">Reference proteome</keyword>
<keyword evidence="2" id="KW-0418">Kinase</keyword>
<dbReference type="Pfam" id="PF13365">
    <property type="entry name" value="Trypsin_2"/>
    <property type="match status" value="1"/>
</dbReference>
<dbReference type="SUPFAM" id="SSF50494">
    <property type="entry name" value="Trypsin-like serine proteases"/>
    <property type="match status" value="1"/>
</dbReference>
<gene>
    <name evidence="2" type="ORF">GA0070606_0383</name>
</gene>
<evidence type="ECO:0000256" key="1">
    <source>
        <dbReference type="SAM" id="MobiDB-lite"/>
    </source>
</evidence>
<dbReference type="InterPro" id="IPR036890">
    <property type="entry name" value="HATPase_C_sf"/>
</dbReference>
<keyword evidence="2" id="KW-0808">Transferase</keyword>
<sequence>MPRLMSGPVAGGHVDELLGRCLVRLGAPGASGGTGFFVAPGTILTCAHAVAGASGGSVEVDLGTRTVAGVVAGVHPPTGGIGMYPYPDLAVVTVDETCGHGIVVLDEGLPLLDDRLHAVGFSSTLGGRSGAEPATYTFDGLHPTDDGMLLKLGAGAHASAGMSGAPLLNLRTGRVCGIVKTTRDNEHPYGGWAVPVRALRAYEPELLVTSAGFHERDRAWAAAFTEAVGVDPAPAGPHALPPGLEALLGPTPALRQACVALIAAYQDRLGADGGRQFRDRLHRLLALAVAHAAPEALGTLGGRDAALLTRAGAHVASCEAMPAVDLARLVAADAVLRRLWYRHVDRTRRLTARTWERVSGLPGGNLPDPRALGRLTSDLGPAEQAAVSLFLETELSEVAAAAFRHPAGGSGDATGQGRLGAASNGAEPFAGCDALAGLVVTTLAEPLRVLVARCVERFEGVRAVAGTRPLYVGVLLRTALTARRLLDAGPDGDLTPVSSPNTPDHRLRRLQQLVVDVQPESEIDGETLRLVVTPDSPSTVQTMLGEIDRLREVVDHGTATLAQYHVAGREAGLRLRHPRIRSSVDDPAHYVRSHRFDFESTPGQITLNVANVLPLLVRPLYGDRPEVGVRELLQNALDAVWARRGLAEPGTAEASSGEVRIAVSDGSGARGPVPPAPGSTPAAPAHWTHWLEVRDDGVGMTTDVVREHFLSVGGSYDPAEDARLRAGGRPGAPLRIGRFGVGVLAGFLLGAEIQVITRHVAAEEAVHFVMREDTELVELYRCAAPVGTTVRVQLTPARYDRLLREPGGWDWYHFLDPPATRTVVREGAATALASSGPPLDPSDDLVWRRLEVTGYGEVFWTPSEESYRGRIYVNGIRVAAPHRNFDRNLMQPVSQLKQPVVSIADHAGACALNLTRDRFVEYPQPVLDEVRRDALRDQVAWYAGLAAAGPDQLVGWESPLWECRLYNAGEGDGVVHGVPYVVSHSHVAALVPALLAEAGFEEVYFLLFSGSIRTREESELPDRRARRVADLARLARALGAPVGMMKVDMFGGFGYNPLAAGTSETFRFGSWSAAASSLSQLVTVARGEAYAAMHPESLVGQDDGWMQLSLRSGSDTGGPPDLLTDVDRNLVTELGGYGVLRVVPTGKPFRPEETAEFVQMWQEFGLPAALPLGVDVGDCSASAADELRVRISRVRRPD</sequence>
<proteinExistence type="predicted"/>
<dbReference type="OrthoDB" id="3867284at2"/>